<dbReference type="AlphaFoldDB" id="A0A5E5BT98"/>
<protein>
    <submittedName>
        <fullName evidence="2">Phage major tail 2 family protein</fullName>
    </submittedName>
</protein>
<dbReference type="RefSeq" id="WP_150558867.1">
    <property type="nucleotide sequence ID" value="NZ_CABPST010000002.1"/>
</dbReference>
<evidence type="ECO:0000259" key="1">
    <source>
        <dbReference type="Pfam" id="PF16461"/>
    </source>
</evidence>
<dbReference type="EMBL" id="CABPST010000002">
    <property type="protein sequence ID" value="VVE87560.1"/>
    <property type="molecule type" value="Genomic_DNA"/>
</dbReference>
<dbReference type="Proteomes" id="UP000382040">
    <property type="component" value="Unassembled WGS sequence"/>
</dbReference>
<dbReference type="OrthoDB" id="9025082at2"/>
<dbReference type="Gene3D" id="4.10.410.40">
    <property type="match status" value="1"/>
</dbReference>
<sequence>MTSTAISAQGSKFFINTAADGAAQPTWTKVKNVKSYSGFDGSATEIDVTDLDSEAKEKRLGLMDNGSFSIEVNVNMADPGQAAMKAAQRASSLKSFKLEYPDGSADTFDASVKSFPISGSTDAVITSTISLTISGAVTTVPAGGN</sequence>
<dbReference type="Pfam" id="PF16461">
    <property type="entry name" value="Phage_TTP_12"/>
    <property type="match status" value="1"/>
</dbReference>
<gene>
    <name evidence="2" type="ORF">PBR20603_01496</name>
</gene>
<dbReference type="InterPro" id="IPR032494">
    <property type="entry name" value="Phage_TTP_N"/>
</dbReference>
<evidence type="ECO:0000313" key="3">
    <source>
        <dbReference type="Proteomes" id="UP000382040"/>
    </source>
</evidence>
<organism evidence="2 3">
    <name type="scientific">Pandoraea bronchicola</name>
    <dbReference type="NCBI Taxonomy" id="2508287"/>
    <lineage>
        <taxon>Bacteria</taxon>
        <taxon>Pseudomonadati</taxon>
        <taxon>Pseudomonadota</taxon>
        <taxon>Betaproteobacteria</taxon>
        <taxon>Burkholderiales</taxon>
        <taxon>Burkholderiaceae</taxon>
        <taxon>Pandoraea</taxon>
    </lineage>
</organism>
<reference evidence="2 3" key="1">
    <citation type="submission" date="2019-08" db="EMBL/GenBank/DDBJ databases">
        <authorList>
            <person name="Peeters C."/>
        </authorList>
    </citation>
    <scope>NUCLEOTIDE SEQUENCE [LARGE SCALE GENOMIC DNA]</scope>
    <source>
        <strain evidence="2 3">LMG 20603</strain>
    </source>
</reference>
<name>A0A5E5BT98_9BURK</name>
<proteinExistence type="predicted"/>
<feature type="domain" description="Lambda phage tail tube protein N-terminal" evidence="1">
    <location>
        <begin position="23"/>
        <end position="136"/>
    </location>
</feature>
<accession>A0A5E5BT98</accession>
<keyword evidence="3" id="KW-1185">Reference proteome</keyword>
<evidence type="ECO:0000313" key="2">
    <source>
        <dbReference type="EMBL" id="VVE87560.1"/>
    </source>
</evidence>
<dbReference type="NCBIfam" id="NF047353">
    <property type="entry name" value="tube_lmo2291"/>
    <property type="match status" value="1"/>
</dbReference>